<accession>A0ACB7PE85</accession>
<protein>
    <submittedName>
        <fullName evidence="1">Rab-GTPase-TBC domain-containing protein</fullName>
    </submittedName>
</protein>
<evidence type="ECO:0000313" key="1">
    <source>
        <dbReference type="EMBL" id="KAH6636598.1"/>
    </source>
</evidence>
<reference evidence="1 2" key="1">
    <citation type="journal article" date="2021" name="Nat. Commun.">
        <title>Genetic determinants of endophytism in the Arabidopsis root mycobiome.</title>
        <authorList>
            <person name="Mesny F."/>
            <person name="Miyauchi S."/>
            <person name="Thiergart T."/>
            <person name="Pickel B."/>
            <person name="Atanasova L."/>
            <person name="Karlsson M."/>
            <person name="Huettel B."/>
            <person name="Barry K.W."/>
            <person name="Haridas S."/>
            <person name="Chen C."/>
            <person name="Bauer D."/>
            <person name="Andreopoulos W."/>
            <person name="Pangilinan J."/>
            <person name="LaButti K."/>
            <person name="Riley R."/>
            <person name="Lipzen A."/>
            <person name="Clum A."/>
            <person name="Drula E."/>
            <person name="Henrissat B."/>
            <person name="Kohler A."/>
            <person name="Grigoriev I.V."/>
            <person name="Martin F.M."/>
            <person name="Hacquard S."/>
        </authorList>
    </citation>
    <scope>NUCLEOTIDE SEQUENCE [LARGE SCALE GENOMIC DNA]</scope>
    <source>
        <strain evidence="1 2">MPI-SDFR-AT-0079</strain>
    </source>
</reference>
<dbReference type="EMBL" id="JAGIZQ010000003">
    <property type="protein sequence ID" value="KAH6636598.1"/>
    <property type="molecule type" value="Genomic_DNA"/>
</dbReference>
<sequence length="791" mass="86343">MRSLTDTKSRWEETFRAGAGIADLQRAVKFNGPNSPCAAGLRSVCWKAFLLWRNAPSELWPELAREARASYSALCDQHLRFIRHPEQLAALTIDPLADDPDSPWDTVRKDETVRAEILQDVSRLPDEPFYHEAPVQTMILDILFMYCKLNPSVGGYRQGMHELLAPIVWVVAQDAVDRATAISTDDPAETLMAEMLDPAFVEHDAFALFSKVMESASTFYEVDNGTELEAQQRNTIVERSKYIHEVALMKIDEELAVHLRNIEVLPQIFLIRWIRLLFGREFEFGELLTLWDTIFAYDPTLELMDLICVAMLLRIRWTLLEADYSVALQSMLKYPAPPPPHGPHTFVDDAMYLRDHFDADGGVTLIFKYTGKSPASTSATTPTPSRVPTPSFQKFNSLRQRTLGARAPLSTSARILQQPGGVEALLQGAAKNMIQRGEKLGINQAVRDAMGEFRRNVQGLQETRSTPNGGRSLFGEAGPPTPDLSLTITLMERRNSRLAAMLDESVSSLKLLATSGLEGEKEQHIEAVEIAAAKVQFVKACLEDPTLALPEEELPPINTLAISSPTEVSAPTVALDTTPVVMTSSAVDETRTALSTPESAKASIASPKKEPQPMPLPPANQPDEMDTDDHDEEDTLPPLKSEITHSPSRPLSLSSSSSQVIPDSPPPSTTTTTQQPTPLQRPTGPIPTRSTLAQSSFAWMLEPDTAISSLAGGRPHSVSFSSVRPPIGGGGGGGPGGGGDYSTAQQRKRANPNRERNAFLFGEVTADGVSGGEAALSADQIFGLQPIRRGG</sequence>
<gene>
    <name evidence="1" type="ORF">F5144DRAFT_186347</name>
</gene>
<organism evidence="1 2">
    <name type="scientific">Chaetomium tenue</name>
    <dbReference type="NCBI Taxonomy" id="1854479"/>
    <lineage>
        <taxon>Eukaryota</taxon>
        <taxon>Fungi</taxon>
        <taxon>Dikarya</taxon>
        <taxon>Ascomycota</taxon>
        <taxon>Pezizomycotina</taxon>
        <taxon>Sordariomycetes</taxon>
        <taxon>Sordariomycetidae</taxon>
        <taxon>Sordariales</taxon>
        <taxon>Chaetomiaceae</taxon>
        <taxon>Chaetomium</taxon>
    </lineage>
</organism>
<dbReference type="Proteomes" id="UP000724584">
    <property type="component" value="Unassembled WGS sequence"/>
</dbReference>
<proteinExistence type="predicted"/>
<keyword evidence="2" id="KW-1185">Reference proteome</keyword>
<evidence type="ECO:0000313" key="2">
    <source>
        <dbReference type="Proteomes" id="UP000724584"/>
    </source>
</evidence>
<comment type="caution">
    <text evidence="1">The sequence shown here is derived from an EMBL/GenBank/DDBJ whole genome shotgun (WGS) entry which is preliminary data.</text>
</comment>
<name>A0ACB7PE85_9PEZI</name>